<dbReference type="Proteomes" id="UP000019118">
    <property type="component" value="Unassembled WGS sequence"/>
</dbReference>
<name>A0AAR5PE66_DENPD</name>
<sequence length="352" mass="38724">MHRFCHFSPHHYNSIMAKLPLNSSIKLTGDGVMMRFSAILVRALFIFCLPVGSQLADESATTLPTPMDTTQPPIGPFSVEILAIFVPPGISNAVQVVWGGDGVPNGANLTYGVYFGSEDGDLEYPKLTTPNVSALIIDLEYCTKYNFAVTVLDGGATSDTVKINPNTVRTVITGAEQLAPPLNLTVDLEARAQPCINIRWSAACPTVTAPVGYVVSVLDKKLAKYKVLTLPPTQRSDLVYRLPVQYDDILEIRVSSTFPGSKAVGPVEYQVPAQLQPFKVRVTVNEEDGAFVIYWAEPFVPLMVGRYYYQLIHLTGTLTVTSLHNITLQEINRESFLMSQCFQKNTLRGTFL</sequence>
<accession>A0AAR5PE66</accession>
<evidence type="ECO:0008006" key="3">
    <source>
        <dbReference type="Google" id="ProtNLM"/>
    </source>
</evidence>
<evidence type="ECO:0000313" key="1">
    <source>
        <dbReference type="EnsemblMetazoa" id="XP_019759021.1"/>
    </source>
</evidence>
<dbReference type="SUPFAM" id="SSF49265">
    <property type="entry name" value="Fibronectin type III"/>
    <property type="match status" value="1"/>
</dbReference>
<proteinExistence type="predicted"/>
<evidence type="ECO:0000313" key="2">
    <source>
        <dbReference type="Proteomes" id="UP000019118"/>
    </source>
</evidence>
<dbReference type="AlphaFoldDB" id="A0AAR5PE66"/>
<protein>
    <recommendedName>
        <fullName evidence="3">Fibronectin type-III domain-containing protein</fullName>
    </recommendedName>
</protein>
<dbReference type="InterPro" id="IPR036116">
    <property type="entry name" value="FN3_sf"/>
</dbReference>
<reference evidence="2" key="1">
    <citation type="journal article" date="2013" name="Genome Biol.">
        <title>Draft genome of the mountain pine beetle, Dendroctonus ponderosae Hopkins, a major forest pest.</title>
        <authorList>
            <person name="Keeling C.I."/>
            <person name="Yuen M.M."/>
            <person name="Liao N.Y."/>
            <person name="Docking T.R."/>
            <person name="Chan S.K."/>
            <person name="Taylor G.A."/>
            <person name="Palmquist D.L."/>
            <person name="Jackman S.D."/>
            <person name="Nguyen A."/>
            <person name="Li M."/>
            <person name="Henderson H."/>
            <person name="Janes J.K."/>
            <person name="Zhao Y."/>
            <person name="Pandoh P."/>
            <person name="Moore R."/>
            <person name="Sperling F.A."/>
            <person name="Huber D.P."/>
            <person name="Birol I."/>
            <person name="Jones S.J."/>
            <person name="Bohlmann J."/>
        </authorList>
    </citation>
    <scope>NUCLEOTIDE SEQUENCE</scope>
</reference>
<organism evidence="1 2">
    <name type="scientific">Dendroctonus ponderosae</name>
    <name type="common">Mountain pine beetle</name>
    <dbReference type="NCBI Taxonomy" id="77166"/>
    <lineage>
        <taxon>Eukaryota</taxon>
        <taxon>Metazoa</taxon>
        <taxon>Ecdysozoa</taxon>
        <taxon>Arthropoda</taxon>
        <taxon>Hexapoda</taxon>
        <taxon>Insecta</taxon>
        <taxon>Pterygota</taxon>
        <taxon>Neoptera</taxon>
        <taxon>Endopterygota</taxon>
        <taxon>Coleoptera</taxon>
        <taxon>Polyphaga</taxon>
        <taxon>Cucujiformia</taxon>
        <taxon>Curculionidae</taxon>
        <taxon>Scolytinae</taxon>
        <taxon>Dendroctonus</taxon>
    </lineage>
</organism>
<keyword evidence="2" id="KW-1185">Reference proteome</keyword>
<dbReference type="EnsemblMetazoa" id="XM_019903462.1">
    <property type="protein sequence ID" value="XP_019759021.1"/>
    <property type="gene ID" value="LOC109536969"/>
</dbReference>
<reference evidence="1" key="2">
    <citation type="submission" date="2024-08" db="UniProtKB">
        <authorList>
            <consortium name="EnsemblMetazoa"/>
        </authorList>
    </citation>
    <scope>IDENTIFICATION</scope>
</reference>